<sequence length="183" mass="19187">MKNMNWLYFALITVACWGLYGIFLHAGQMGMADKELGRYKAFLFVGIAYFLVAVLAPLAILLFSKNMSWNMPPKGMWLSLFAGILGAIGAFFVLVAMGSGIKSGMNPGIVAVLVMSTIFAGAPIVNAVVGIAMHPPKGGIGAIPVPFYIGILLAAVGGFMATKFKPAPAAPPKPAAVEQSADH</sequence>
<feature type="transmembrane region" description="Helical" evidence="1">
    <location>
        <begin position="139"/>
        <end position="161"/>
    </location>
</feature>
<proteinExistence type="predicted"/>
<gene>
    <name evidence="2" type="ORF">HAHE_11400</name>
</gene>
<dbReference type="PROSITE" id="PS51257">
    <property type="entry name" value="PROKAR_LIPOPROTEIN"/>
    <property type="match status" value="1"/>
</dbReference>
<organism evidence="2 3">
    <name type="scientific">Haloferula helveola</name>
    <dbReference type="NCBI Taxonomy" id="490095"/>
    <lineage>
        <taxon>Bacteria</taxon>
        <taxon>Pseudomonadati</taxon>
        <taxon>Verrucomicrobiota</taxon>
        <taxon>Verrucomicrobiia</taxon>
        <taxon>Verrucomicrobiales</taxon>
        <taxon>Verrucomicrobiaceae</taxon>
        <taxon>Haloferula</taxon>
    </lineage>
</organism>
<reference evidence="2 3" key="1">
    <citation type="submission" date="2021-06" db="EMBL/GenBank/DDBJ databases">
        <title>Complete genome of Haloferula helveola possessing various polysaccharide degrading enzymes.</title>
        <authorList>
            <person name="Takami H."/>
            <person name="Huang C."/>
            <person name="Hamasaki K."/>
        </authorList>
    </citation>
    <scope>NUCLEOTIDE SEQUENCE [LARGE SCALE GENOMIC DNA]</scope>
    <source>
        <strain evidence="2 3">CN-1</strain>
    </source>
</reference>
<dbReference type="Proteomes" id="UP001374893">
    <property type="component" value="Chromosome"/>
</dbReference>
<dbReference type="EMBL" id="AP024702">
    <property type="protein sequence ID" value="BCX47232.1"/>
    <property type="molecule type" value="Genomic_DNA"/>
</dbReference>
<protein>
    <submittedName>
        <fullName evidence="2">Uncharacterized protein</fullName>
    </submittedName>
</protein>
<dbReference type="RefSeq" id="WP_338689317.1">
    <property type="nucleotide sequence ID" value="NZ_AP024702.1"/>
</dbReference>
<feature type="transmembrane region" description="Helical" evidence="1">
    <location>
        <begin position="75"/>
        <end position="97"/>
    </location>
</feature>
<name>A0ABN6H0Z8_9BACT</name>
<evidence type="ECO:0000313" key="2">
    <source>
        <dbReference type="EMBL" id="BCX47232.1"/>
    </source>
</evidence>
<feature type="transmembrane region" description="Helical" evidence="1">
    <location>
        <begin position="6"/>
        <end position="27"/>
    </location>
</feature>
<feature type="transmembrane region" description="Helical" evidence="1">
    <location>
        <begin position="39"/>
        <end position="63"/>
    </location>
</feature>
<keyword evidence="1" id="KW-0812">Transmembrane</keyword>
<feature type="transmembrane region" description="Helical" evidence="1">
    <location>
        <begin position="109"/>
        <end position="133"/>
    </location>
</feature>
<keyword evidence="1" id="KW-0472">Membrane</keyword>
<keyword evidence="3" id="KW-1185">Reference proteome</keyword>
<evidence type="ECO:0000313" key="3">
    <source>
        <dbReference type="Proteomes" id="UP001374893"/>
    </source>
</evidence>
<accession>A0ABN6H0Z8</accession>
<keyword evidence="1" id="KW-1133">Transmembrane helix</keyword>
<evidence type="ECO:0000256" key="1">
    <source>
        <dbReference type="SAM" id="Phobius"/>
    </source>
</evidence>